<keyword evidence="2" id="KW-1003">Cell membrane</keyword>
<dbReference type="Pfam" id="PF01554">
    <property type="entry name" value="MatE"/>
    <property type="match status" value="1"/>
</dbReference>
<evidence type="ECO:0000256" key="2">
    <source>
        <dbReference type="ARBA" id="ARBA00022475"/>
    </source>
</evidence>
<keyword evidence="5 6" id="KW-0472">Membrane</keyword>
<dbReference type="AlphaFoldDB" id="A0A6N2SY36"/>
<sequence>MAQANTIDAGLGTKPVPRLALTMSVPTIVAQAANASYTIIDRLFKVVFNVGLQRYGGDDYVTSITIITSLMQIVSVLTSGFQQGIQPIIGFNFGARHMERVRQAIRMAFVTQIVSATALVSVLAAFSGIVAGFLFYATYRKIRRDMV</sequence>
<name>A0A6N2SY36_BIFLN</name>
<dbReference type="GO" id="GO:0015297">
    <property type="term" value="F:antiporter activity"/>
    <property type="evidence" value="ECO:0007669"/>
    <property type="project" value="InterPro"/>
</dbReference>
<accession>A0A6N2SY36</accession>
<protein>
    <submittedName>
        <fullName evidence="7">MATE family efflux transporter</fullName>
    </submittedName>
    <submittedName>
        <fullName evidence="8">Multidrug efflux pump VmrA</fullName>
    </submittedName>
</protein>
<dbReference type="InterPro" id="IPR002528">
    <property type="entry name" value="MATE_fam"/>
</dbReference>
<evidence type="ECO:0000256" key="4">
    <source>
        <dbReference type="ARBA" id="ARBA00022989"/>
    </source>
</evidence>
<evidence type="ECO:0000313" key="8">
    <source>
        <dbReference type="EMBL" id="VYS96730.1"/>
    </source>
</evidence>
<dbReference type="RefSeq" id="WP_260847451.1">
    <property type="nucleotide sequence ID" value="NZ_CACRSV010000020.1"/>
</dbReference>
<evidence type="ECO:0000313" key="7">
    <source>
        <dbReference type="EMBL" id="MDW3126376.1"/>
    </source>
</evidence>
<dbReference type="PANTHER" id="PTHR43823:SF3">
    <property type="entry name" value="MULTIDRUG EXPORT PROTEIN MEPA"/>
    <property type="match status" value="1"/>
</dbReference>
<evidence type="ECO:0000256" key="6">
    <source>
        <dbReference type="SAM" id="Phobius"/>
    </source>
</evidence>
<dbReference type="GO" id="GO:0005886">
    <property type="term" value="C:plasma membrane"/>
    <property type="evidence" value="ECO:0007669"/>
    <property type="project" value="UniProtKB-SubCell"/>
</dbReference>
<evidence type="ECO:0000256" key="5">
    <source>
        <dbReference type="ARBA" id="ARBA00023136"/>
    </source>
</evidence>
<feature type="transmembrane region" description="Helical" evidence="6">
    <location>
        <begin position="113"/>
        <end position="137"/>
    </location>
</feature>
<evidence type="ECO:0000256" key="3">
    <source>
        <dbReference type="ARBA" id="ARBA00022692"/>
    </source>
</evidence>
<dbReference type="Proteomes" id="UP001277803">
    <property type="component" value="Unassembled WGS sequence"/>
</dbReference>
<keyword evidence="3 6" id="KW-0812">Transmembrane</keyword>
<evidence type="ECO:0000256" key="1">
    <source>
        <dbReference type="ARBA" id="ARBA00004651"/>
    </source>
</evidence>
<gene>
    <name evidence="8" type="ORF">BLLFYP82_01161</name>
    <name evidence="7" type="ORF">RS890_04530</name>
</gene>
<reference evidence="8" key="1">
    <citation type="submission" date="2019-11" db="EMBL/GenBank/DDBJ databases">
        <authorList>
            <person name="Feng L."/>
        </authorList>
    </citation>
    <scope>NUCLEOTIDE SEQUENCE</scope>
    <source>
        <strain evidence="8">BlongumLFYP82</strain>
    </source>
</reference>
<keyword evidence="4 6" id="KW-1133">Transmembrane helix</keyword>
<dbReference type="EMBL" id="JAWLRA010000012">
    <property type="protein sequence ID" value="MDW3126376.1"/>
    <property type="molecule type" value="Genomic_DNA"/>
</dbReference>
<dbReference type="EMBL" id="CACRSV010000020">
    <property type="protein sequence ID" value="VYS96730.1"/>
    <property type="molecule type" value="Genomic_DNA"/>
</dbReference>
<dbReference type="PANTHER" id="PTHR43823">
    <property type="entry name" value="SPORULATION PROTEIN YKVU"/>
    <property type="match status" value="1"/>
</dbReference>
<reference evidence="7" key="2">
    <citation type="submission" date="2023-10" db="EMBL/GenBank/DDBJ databases">
        <title>Rapid discrimination of Bifidobacterium longum Subspecies based on MALDI-TOF MS and Machine Learning.</title>
        <authorList>
            <person name="Chen J."/>
        </authorList>
    </citation>
    <scope>NUCLEOTIDE SEQUENCE</scope>
    <source>
        <strain evidence="7">YGMCC0039</strain>
    </source>
</reference>
<dbReference type="GO" id="GO:0042910">
    <property type="term" value="F:xenobiotic transmembrane transporter activity"/>
    <property type="evidence" value="ECO:0007669"/>
    <property type="project" value="InterPro"/>
</dbReference>
<dbReference type="InterPro" id="IPR051327">
    <property type="entry name" value="MATE_MepA_subfamily"/>
</dbReference>
<proteinExistence type="predicted"/>
<comment type="subcellular location">
    <subcellularLocation>
        <location evidence="1">Cell membrane</location>
        <topology evidence="1">Multi-pass membrane protein</topology>
    </subcellularLocation>
</comment>
<organism evidence="8">
    <name type="scientific">Bifidobacterium longum</name>
    <dbReference type="NCBI Taxonomy" id="216816"/>
    <lineage>
        <taxon>Bacteria</taxon>
        <taxon>Bacillati</taxon>
        <taxon>Actinomycetota</taxon>
        <taxon>Actinomycetes</taxon>
        <taxon>Bifidobacteriales</taxon>
        <taxon>Bifidobacteriaceae</taxon>
        <taxon>Bifidobacterium</taxon>
    </lineage>
</organism>